<dbReference type="STRING" id="1445510.YC6258_05288"/>
<protein>
    <submittedName>
        <fullName evidence="1">Uncharacterized protein</fullName>
    </submittedName>
</protein>
<evidence type="ECO:0000313" key="1">
    <source>
        <dbReference type="EMBL" id="AJQ97318.1"/>
    </source>
</evidence>
<name>A0A0C5VVK1_9GAMM</name>
<reference evidence="1 2" key="1">
    <citation type="submission" date="2014-01" db="EMBL/GenBank/DDBJ databases">
        <title>Full genme sequencing of cellulolytic bacterium Gynuella sunshinyii YC6258T gen. nov., sp. nov.</title>
        <authorList>
            <person name="Khan H."/>
            <person name="Chung E.J."/>
            <person name="Chung Y.R."/>
        </authorList>
    </citation>
    <scope>NUCLEOTIDE SEQUENCE [LARGE SCALE GENOMIC DNA]</scope>
    <source>
        <strain evidence="1 2">YC6258</strain>
    </source>
</reference>
<dbReference type="KEGG" id="gsn:YC6258_05288"/>
<proteinExistence type="predicted"/>
<dbReference type="EMBL" id="CP007142">
    <property type="protein sequence ID" value="AJQ97318.1"/>
    <property type="molecule type" value="Genomic_DNA"/>
</dbReference>
<gene>
    <name evidence="1" type="ORF">YC6258_05288</name>
</gene>
<accession>A0A0C5VVK1</accession>
<dbReference type="HOGENOM" id="CLU_3184304_0_0_6"/>
<dbReference type="AlphaFoldDB" id="A0A0C5VVK1"/>
<organism evidence="1 2">
    <name type="scientific">Gynuella sunshinyii YC6258</name>
    <dbReference type="NCBI Taxonomy" id="1445510"/>
    <lineage>
        <taxon>Bacteria</taxon>
        <taxon>Pseudomonadati</taxon>
        <taxon>Pseudomonadota</taxon>
        <taxon>Gammaproteobacteria</taxon>
        <taxon>Oceanospirillales</taxon>
        <taxon>Saccharospirillaceae</taxon>
        <taxon>Gynuella</taxon>
    </lineage>
</organism>
<keyword evidence="2" id="KW-1185">Reference proteome</keyword>
<evidence type="ECO:0000313" key="2">
    <source>
        <dbReference type="Proteomes" id="UP000032266"/>
    </source>
</evidence>
<sequence length="46" mass="5331">MAVISFLFRSWIDASTDDSGIKPHRHAYYDSNNRQSRQVTAIFSIQ</sequence>
<dbReference type="Proteomes" id="UP000032266">
    <property type="component" value="Chromosome"/>
</dbReference>